<feature type="transmembrane region" description="Helical" evidence="1">
    <location>
        <begin position="44"/>
        <end position="66"/>
    </location>
</feature>
<proteinExistence type="predicted"/>
<feature type="transmembrane region" description="Helical" evidence="1">
    <location>
        <begin position="87"/>
        <end position="107"/>
    </location>
</feature>
<feature type="transmembrane region" description="Helical" evidence="1">
    <location>
        <begin position="12"/>
        <end position="32"/>
    </location>
</feature>
<keyword evidence="1" id="KW-0472">Membrane</keyword>
<gene>
    <name evidence="3" type="ORF">AVJ23_10180</name>
</gene>
<protein>
    <recommendedName>
        <fullName evidence="2">DUF1468 domain-containing protein</fullName>
    </recommendedName>
</protein>
<feature type="domain" description="DUF1468" evidence="2">
    <location>
        <begin position="13"/>
        <end position="155"/>
    </location>
</feature>
<evidence type="ECO:0000313" key="4">
    <source>
        <dbReference type="Proteomes" id="UP000054396"/>
    </source>
</evidence>
<evidence type="ECO:0000256" key="1">
    <source>
        <dbReference type="SAM" id="Phobius"/>
    </source>
</evidence>
<dbReference type="Proteomes" id="UP000054396">
    <property type="component" value="Unassembled WGS sequence"/>
</dbReference>
<reference evidence="3 4" key="1">
    <citation type="submission" date="2015-12" db="EMBL/GenBank/DDBJ databases">
        <authorList>
            <person name="Shamseldin A."/>
            <person name="Moawad H."/>
            <person name="Abd El-Rahim W.M."/>
            <person name="Sadowsky M.J."/>
        </authorList>
    </citation>
    <scope>NUCLEOTIDE SEQUENCE [LARGE SCALE GENOMIC DNA]</scope>
    <source>
        <strain evidence="3 4">SJ5A-1</strain>
    </source>
</reference>
<evidence type="ECO:0000259" key="2">
    <source>
        <dbReference type="Pfam" id="PF07331"/>
    </source>
</evidence>
<feature type="transmembrane region" description="Helical" evidence="1">
    <location>
        <begin position="127"/>
        <end position="148"/>
    </location>
</feature>
<keyword evidence="1" id="KW-1133">Transmembrane helix</keyword>
<dbReference type="EMBL" id="LPXO01000005">
    <property type="protein sequence ID" value="KUF10798.1"/>
    <property type="molecule type" value="Genomic_DNA"/>
</dbReference>
<dbReference type="RefSeq" id="WP_058862083.1">
    <property type="nucleotide sequence ID" value="NZ_LPXO01000005.1"/>
</dbReference>
<keyword evidence="1" id="KW-0812">Transmembrane</keyword>
<organism evidence="3 4">
    <name type="scientific">Pseudoponticoccus marisrubri</name>
    <dbReference type="NCBI Taxonomy" id="1685382"/>
    <lineage>
        <taxon>Bacteria</taxon>
        <taxon>Pseudomonadati</taxon>
        <taxon>Pseudomonadota</taxon>
        <taxon>Alphaproteobacteria</taxon>
        <taxon>Rhodobacterales</taxon>
        <taxon>Roseobacteraceae</taxon>
        <taxon>Pseudoponticoccus</taxon>
    </lineage>
</organism>
<dbReference type="AlphaFoldDB" id="A0A0W7WJS6"/>
<sequence>MRDVIRQNIADIVLAALVAGGAALLFIGAADLPPPRFEPLGSAALPRILGALLIFFAVLLLIRAALRIRAGHRRDEAASGADPRRSALVFASLVLYVAALDFGRVPFVPATTVFVTLTGLAIGARTWINALVFAGLGLVLSLAISLILERFLYISIG</sequence>
<dbReference type="OrthoDB" id="7871288at2"/>
<keyword evidence="4" id="KW-1185">Reference proteome</keyword>
<dbReference type="InterPro" id="IPR009936">
    <property type="entry name" value="DUF1468"/>
</dbReference>
<evidence type="ECO:0000313" key="3">
    <source>
        <dbReference type="EMBL" id="KUF10798.1"/>
    </source>
</evidence>
<name>A0A0W7WJS6_9RHOB</name>
<accession>A0A0W7WJS6</accession>
<comment type="caution">
    <text evidence="3">The sequence shown here is derived from an EMBL/GenBank/DDBJ whole genome shotgun (WGS) entry which is preliminary data.</text>
</comment>
<dbReference type="STRING" id="1685382.AVJ23_10180"/>
<dbReference type="Pfam" id="PF07331">
    <property type="entry name" value="TctB"/>
    <property type="match status" value="1"/>
</dbReference>